<gene>
    <name evidence="3" type="ORF">GTS_30660</name>
</gene>
<feature type="region of interest" description="Disordered" evidence="1">
    <location>
        <begin position="95"/>
        <end position="115"/>
    </location>
</feature>
<evidence type="ECO:0000313" key="3">
    <source>
        <dbReference type="EMBL" id="GDY31433.1"/>
    </source>
</evidence>
<keyword evidence="4" id="KW-1185">Reference proteome</keyword>
<organism evidence="3 4">
    <name type="scientific">Gandjariella thermophila</name>
    <dbReference type="NCBI Taxonomy" id="1931992"/>
    <lineage>
        <taxon>Bacteria</taxon>
        <taxon>Bacillati</taxon>
        <taxon>Actinomycetota</taxon>
        <taxon>Actinomycetes</taxon>
        <taxon>Pseudonocardiales</taxon>
        <taxon>Pseudonocardiaceae</taxon>
        <taxon>Gandjariella</taxon>
    </lineage>
</organism>
<dbReference type="Proteomes" id="UP000298860">
    <property type="component" value="Unassembled WGS sequence"/>
</dbReference>
<feature type="domain" description="Antitoxin FitA-like ribbon-helix-helix" evidence="2">
    <location>
        <begin position="38"/>
        <end position="72"/>
    </location>
</feature>
<reference evidence="4" key="1">
    <citation type="submission" date="2019-04" db="EMBL/GenBank/DDBJ databases">
        <title>Draft genome sequence of Pseudonocardiaceae bacterium SL3-2-4.</title>
        <authorList>
            <person name="Ningsih F."/>
            <person name="Yokota A."/>
            <person name="Sakai Y."/>
            <person name="Nanatani K."/>
            <person name="Yabe S."/>
            <person name="Oetari A."/>
            <person name="Sjamsuridzal W."/>
        </authorList>
    </citation>
    <scope>NUCLEOTIDE SEQUENCE [LARGE SCALE GENOMIC DNA]</scope>
    <source>
        <strain evidence="4">SL3-2-4</strain>
    </source>
</reference>
<dbReference type="InterPro" id="IPR010985">
    <property type="entry name" value="Ribbon_hlx_hlx"/>
</dbReference>
<accession>A0A4D4JC42</accession>
<dbReference type="Pfam" id="PF22513">
    <property type="entry name" value="FitA-like_RHH"/>
    <property type="match status" value="1"/>
</dbReference>
<feature type="compositionally biased region" description="Basic and acidic residues" evidence="1">
    <location>
        <begin position="103"/>
        <end position="115"/>
    </location>
</feature>
<name>A0A4D4JC42_9PSEU</name>
<proteinExistence type="predicted"/>
<dbReference type="SUPFAM" id="SSF47598">
    <property type="entry name" value="Ribbon-helix-helix"/>
    <property type="match status" value="1"/>
</dbReference>
<dbReference type="AlphaFoldDB" id="A0A4D4JC42"/>
<evidence type="ECO:0000313" key="4">
    <source>
        <dbReference type="Proteomes" id="UP000298860"/>
    </source>
</evidence>
<dbReference type="InterPro" id="IPR053853">
    <property type="entry name" value="FitA-like_RHH"/>
</dbReference>
<dbReference type="GO" id="GO:0006355">
    <property type="term" value="P:regulation of DNA-templated transcription"/>
    <property type="evidence" value="ECO:0007669"/>
    <property type="project" value="InterPro"/>
</dbReference>
<evidence type="ECO:0000256" key="1">
    <source>
        <dbReference type="SAM" id="MobiDB-lite"/>
    </source>
</evidence>
<protein>
    <recommendedName>
        <fullName evidence="2">Antitoxin FitA-like ribbon-helix-helix domain-containing protein</fullName>
    </recommendedName>
</protein>
<sequence>MPLGRLLVVRSSLRTPARHLTLVSAKTALLLRYSSVMATIQVRDLPDDVAETYRRRAQAAGKSLQSYMREQLIVMARRRDKAELMAAVEQALAADPGPGLSEDTIHSGLRELRGE</sequence>
<evidence type="ECO:0000259" key="2">
    <source>
        <dbReference type="Pfam" id="PF22513"/>
    </source>
</evidence>
<comment type="caution">
    <text evidence="3">The sequence shown here is derived from an EMBL/GenBank/DDBJ whole genome shotgun (WGS) entry which is preliminary data.</text>
</comment>
<dbReference type="EMBL" id="BJFL01000014">
    <property type="protein sequence ID" value="GDY31433.1"/>
    <property type="molecule type" value="Genomic_DNA"/>
</dbReference>